<evidence type="ECO:0000313" key="3">
    <source>
        <dbReference type="EMBL" id="XIA18247.1"/>
    </source>
</evidence>
<sequence length="213" mass="22997">MHPTHRFPAAMRASSGRVAIHVAVIGVHLAAWLVCFHASPRVWRPAALWRHPPSTPLTLRLLTVVATAAPPRRPSRRPSVRRPPPPRGIVTSPTPTPLPATSPARERSAITTKADVPGYVAGGNLLRGGMSMPRPVRLPGSSTPIVEGFRMVDPRMQGVGGAVRTVQALFGVVDPHCMDVEVWRGMTPAEQLARHISSTDVERTAERYHCGPG</sequence>
<dbReference type="EMBL" id="CP170721">
    <property type="protein sequence ID" value="XIA18247.1"/>
    <property type="molecule type" value="Genomic_DNA"/>
</dbReference>
<accession>A0AB74UPS7</accession>
<protein>
    <submittedName>
        <fullName evidence="3">Uncharacterized protein</fullName>
    </submittedName>
</protein>
<feature type="transmembrane region" description="Helical" evidence="2">
    <location>
        <begin position="18"/>
        <end position="36"/>
    </location>
</feature>
<keyword evidence="2" id="KW-0812">Transmembrane</keyword>
<dbReference type="RefSeq" id="WP_395120639.1">
    <property type="nucleotide sequence ID" value="NZ_CP170721.1"/>
</dbReference>
<dbReference type="AlphaFoldDB" id="A0AB74UPS7"/>
<feature type="region of interest" description="Disordered" evidence="1">
    <location>
        <begin position="68"/>
        <end position="110"/>
    </location>
</feature>
<proteinExistence type="predicted"/>
<gene>
    <name evidence="3" type="ORF">ACFYG5_17070</name>
</gene>
<reference evidence="3" key="1">
    <citation type="submission" date="2024-10" db="EMBL/GenBank/DDBJ databases">
        <authorList>
            <person name="Lesea H.P."/>
            <person name="Kuehl J.V."/>
            <person name="Chandonia J.-M."/>
        </authorList>
    </citation>
    <scope>NUCLEOTIDE SEQUENCE</scope>
    <source>
        <strain evidence="3">FW102-FHT14D07</strain>
    </source>
</reference>
<evidence type="ECO:0000256" key="1">
    <source>
        <dbReference type="SAM" id="MobiDB-lite"/>
    </source>
</evidence>
<keyword evidence="2" id="KW-1133">Transmembrane helix</keyword>
<organism evidence="3">
    <name type="scientific">Rhodanobacter sp. FW102-FHT14D07</name>
    <dbReference type="NCBI Taxonomy" id="3351462"/>
    <lineage>
        <taxon>Bacteria</taxon>
        <taxon>Pseudomonadati</taxon>
        <taxon>Pseudomonadota</taxon>
        <taxon>Gammaproteobacteria</taxon>
        <taxon>Lysobacterales</taxon>
        <taxon>Rhodanobacteraceae</taxon>
        <taxon>Rhodanobacter</taxon>
    </lineage>
</organism>
<keyword evidence="2" id="KW-0472">Membrane</keyword>
<evidence type="ECO:0000256" key="2">
    <source>
        <dbReference type="SAM" id="Phobius"/>
    </source>
</evidence>
<name>A0AB74UPS7_9GAMM</name>